<feature type="region of interest" description="Disordered" evidence="1">
    <location>
        <begin position="75"/>
        <end position="114"/>
    </location>
</feature>
<sequence length="114" mass="12655">MSRQSIYKWSTTPVSQWDWDDAHVINAALDIHADEPAFGCRFITDELPEYGITTGENRPASVLAAADLLGVRQERGLNRKAGPPVHDDRRPASSLSIYQIGCGSPTSLSFDRRR</sequence>
<accession>C1B669</accession>
<reference evidence="2 3" key="1">
    <citation type="submission" date="2009-03" db="EMBL/GenBank/DDBJ databases">
        <title>Comparison of the complete genome sequences of Rhodococcus erythropolis PR4 and Rhodococcus opacus B4.</title>
        <authorList>
            <person name="Takarada H."/>
            <person name="Sekine M."/>
            <person name="Hosoyama A."/>
            <person name="Yamada R."/>
            <person name="Fujisawa T."/>
            <person name="Omata S."/>
            <person name="Shimizu A."/>
            <person name="Tsukatani N."/>
            <person name="Tanikawa S."/>
            <person name="Fujita N."/>
            <person name="Harayama S."/>
        </authorList>
    </citation>
    <scope>NUCLEOTIDE SEQUENCE [LARGE SCALE GENOMIC DNA]</scope>
    <source>
        <strain evidence="2 3">B4</strain>
    </source>
</reference>
<name>C1B669_RHOOB</name>
<dbReference type="KEGG" id="rop:ROP_72330"/>
<evidence type="ECO:0000256" key="1">
    <source>
        <dbReference type="SAM" id="MobiDB-lite"/>
    </source>
</evidence>
<dbReference type="Proteomes" id="UP000002212">
    <property type="component" value="Chromosome"/>
</dbReference>
<dbReference type="HOGENOM" id="CLU_027402_21_7_11"/>
<evidence type="ECO:0000313" key="2">
    <source>
        <dbReference type="EMBL" id="BAH55480.1"/>
    </source>
</evidence>
<protein>
    <submittedName>
        <fullName evidence="2">Putative transposase</fullName>
    </submittedName>
</protein>
<feature type="compositionally biased region" description="Polar residues" evidence="1">
    <location>
        <begin position="104"/>
        <end position="114"/>
    </location>
</feature>
<dbReference type="EMBL" id="AP011115">
    <property type="protein sequence ID" value="BAH55480.1"/>
    <property type="molecule type" value="Genomic_DNA"/>
</dbReference>
<organism evidence="2 3">
    <name type="scientific">Rhodococcus opacus (strain B4)</name>
    <dbReference type="NCBI Taxonomy" id="632772"/>
    <lineage>
        <taxon>Bacteria</taxon>
        <taxon>Bacillati</taxon>
        <taxon>Actinomycetota</taxon>
        <taxon>Actinomycetes</taxon>
        <taxon>Mycobacteriales</taxon>
        <taxon>Nocardiaceae</taxon>
        <taxon>Rhodococcus</taxon>
    </lineage>
</organism>
<gene>
    <name evidence="2" type="ordered locus">ROP_72330</name>
</gene>
<dbReference type="STRING" id="632772.ROP_72330"/>
<evidence type="ECO:0000313" key="3">
    <source>
        <dbReference type="Proteomes" id="UP000002212"/>
    </source>
</evidence>
<dbReference type="AlphaFoldDB" id="C1B669"/>
<proteinExistence type="predicted"/>